<keyword evidence="2" id="KW-1185">Reference proteome</keyword>
<dbReference type="PANTHER" id="PTHR37181">
    <property type="entry name" value="F6A14.6 PROTEIN"/>
    <property type="match status" value="1"/>
</dbReference>
<gene>
    <name evidence="1" type="ORF">D0Y65_050229</name>
</gene>
<proteinExistence type="predicted"/>
<dbReference type="AlphaFoldDB" id="A0A445FBC3"/>
<comment type="caution">
    <text evidence="1">The sequence shown here is derived from an EMBL/GenBank/DDBJ whole genome shotgun (WGS) entry which is preliminary data.</text>
</comment>
<dbReference type="Proteomes" id="UP000289340">
    <property type="component" value="Chromosome 19"/>
</dbReference>
<accession>A0A445FBC3</accession>
<evidence type="ECO:0000313" key="2">
    <source>
        <dbReference type="Proteomes" id="UP000289340"/>
    </source>
</evidence>
<name>A0A445FBC3_GLYSO</name>
<reference evidence="1 2" key="1">
    <citation type="submission" date="2018-09" db="EMBL/GenBank/DDBJ databases">
        <title>A high-quality reference genome of wild soybean provides a powerful tool to mine soybean genomes.</title>
        <authorList>
            <person name="Xie M."/>
            <person name="Chung C.Y.L."/>
            <person name="Li M.-W."/>
            <person name="Wong F.-L."/>
            <person name="Chan T.-F."/>
            <person name="Lam H.-M."/>
        </authorList>
    </citation>
    <scope>NUCLEOTIDE SEQUENCE [LARGE SCALE GENOMIC DNA]</scope>
    <source>
        <strain evidence="2">cv. W05</strain>
        <tissue evidence="1">Hypocotyl of etiolated seedlings</tissue>
    </source>
</reference>
<sequence>MVTMKKKCECQALLAIEKASDRNLKRKNLLMAKEASIMLMMAYDGFSVSDICLHYLIASSNINDVMLSPSFRKLNDKELINLIHYLAKWLKKYERFPQAGPCPKEVSSVLCLN</sequence>
<dbReference type="PANTHER" id="PTHR37181:SF1">
    <property type="entry name" value="F6A14.6 PROTEIN"/>
    <property type="match status" value="1"/>
</dbReference>
<organism evidence="1 2">
    <name type="scientific">Glycine soja</name>
    <name type="common">Wild soybean</name>
    <dbReference type="NCBI Taxonomy" id="3848"/>
    <lineage>
        <taxon>Eukaryota</taxon>
        <taxon>Viridiplantae</taxon>
        <taxon>Streptophyta</taxon>
        <taxon>Embryophyta</taxon>
        <taxon>Tracheophyta</taxon>
        <taxon>Spermatophyta</taxon>
        <taxon>Magnoliopsida</taxon>
        <taxon>eudicotyledons</taxon>
        <taxon>Gunneridae</taxon>
        <taxon>Pentapetalae</taxon>
        <taxon>rosids</taxon>
        <taxon>fabids</taxon>
        <taxon>Fabales</taxon>
        <taxon>Fabaceae</taxon>
        <taxon>Papilionoideae</taxon>
        <taxon>50 kb inversion clade</taxon>
        <taxon>NPAAA clade</taxon>
        <taxon>indigoferoid/millettioid clade</taxon>
        <taxon>Phaseoleae</taxon>
        <taxon>Glycine</taxon>
        <taxon>Glycine subgen. Soja</taxon>
    </lineage>
</organism>
<protein>
    <submittedName>
        <fullName evidence="1">Uncharacterized protein</fullName>
    </submittedName>
</protein>
<evidence type="ECO:0000313" key="1">
    <source>
        <dbReference type="EMBL" id="RZB46115.1"/>
    </source>
</evidence>
<dbReference type="EMBL" id="QZWG01000019">
    <property type="protein sequence ID" value="RZB46115.1"/>
    <property type="molecule type" value="Genomic_DNA"/>
</dbReference>